<dbReference type="PANTHER" id="PTHR22911:SF6">
    <property type="entry name" value="SOLUTE CARRIER FAMILY 35 MEMBER G1"/>
    <property type="match status" value="1"/>
</dbReference>
<dbReference type="GO" id="GO:0016020">
    <property type="term" value="C:membrane"/>
    <property type="evidence" value="ECO:0007669"/>
    <property type="project" value="UniProtKB-SubCell"/>
</dbReference>
<evidence type="ECO:0000313" key="9">
    <source>
        <dbReference type="Proteomes" id="UP000321638"/>
    </source>
</evidence>
<sequence length="306" mass="33621">MTRLRARWAALSGNLQGIILVAISGVLFAALNVATIFPAQELNSYMMAFCRYLFGGLFLLPIFWRKGFVEPFRTQRIGLHAIRGALHSSGMQLWFVALPLITLADITALGFTGPIFITLGAALFLGEDVRLRRWMAVMVGFLGAMLIVRPGFTEIGIGVLAALAATPLFSASNLMAKALARTDDADTIVIWQNIFIVLCAAPFAAVFWQTPTWEHIGWFLLAGLFGTVGHLVMQYGYQVAEISAVQPIGFLSLIWNTLFGFILFQQQPSTWTFIGAAVIFASAMYISHREAVRRAQVRTATAEAKP</sequence>
<evidence type="ECO:0000313" key="8">
    <source>
        <dbReference type="EMBL" id="TXL72773.1"/>
    </source>
</evidence>
<evidence type="ECO:0000259" key="7">
    <source>
        <dbReference type="Pfam" id="PF00892"/>
    </source>
</evidence>
<keyword evidence="4 6" id="KW-1133">Transmembrane helix</keyword>
<dbReference type="SUPFAM" id="SSF103481">
    <property type="entry name" value="Multidrug resistance efflux transporter EmrE"/>
    <property type="match status" value="2"/>
</dbReference>
<dbReference type="Proteomes" id="UP000321638">
    <property type="component" value="Unassembled WGS sequence"/>
</dbReference>
<feature type="transmembrane region" description="Helical" evidence="6">
    <location>
        <begin position="215"/>
        <end position="233"/>
    </location>
</feature>
<dbReference type="AlphaFoldDB" id="A0A5C8PHI9"/>
<feature type="transmembrane region" description="Helical" evidence="6">
    <location>
        <begin position="245"/>
        <end position="264"/>
    </location>
</feature>
<feature type="transmembrane region" description="Helical" evidence="6">
    <location>
        <begin position="20"/>
        <end position="39"/>
    </location>
</feature>
<feature type="transmembrane region" description="Helical" evidence="6">
    <location>
        <begin position="108"/>
        <end position="126"/>
    </location>
</feature>
<evidence type="ECO:0000256" key="4">
    <source>
        <dbReference type="ARBA" id="ARBA00022989"/>
    </source>
</evidence>
<feature type="transmembrane region" description="Helical" evidence="6">
    <location>
        <begin position="155"/>
        <end position="176"/>
    </location>
</feature>
<evidence type="ECO:0000256" key="1">
    <source>
        <dbReference type="ARBA" id="ARBA00004141"/>
    </source>
</evidence>
<protein>
    <submittedName>
        <fullName evidence="8">DMT family transporter</fullName>
    </submittedName>
</protein>
<evidence type="ECO:0000256" key="5">
    <source>
        <dbReference type="ARBA" id="ARBA00023136"/>
    </source>
</evidence>
<keyword evidence="3 6" id="KW-0812">Transmembrane</keyword>
<feature type="transmembrane region" description="Helical" evidence="6">
    <location>
        <begin position="188"/>
        <end position="209"/>
    </location>
</feature>
<comment type="subcellular location">
    <subcellularLocation>
        <location evidence="1">Membrane</location>
        <topology evidence="1">Multi-pass membrane protein</topology>
    </subcellularLocation>
</comment>
<keyword evidence="5 6" id="KW-0472">Membrane</keyword>
<dbReference type="RefSeq" id="WP_147849455.1">
    <property type="nucleotide sequence ID" value="NZ_VDUZ01000030.1"/>
</dbReference>
<feature type="transmembrane region" description="Helical" evidence="6">
    <location>
        <begin position="45"/>
        <end position="64"/>
    </location>
</feature>
<organism evidence="8 9">
    <name type="scientific">Vineibacter terrae</name>
    <dbReference type="NCBI Taxonomy" id="2586908"/>
    <lineage>
        <taxon>Bacteria</taxon>
        <taxon>Pseudomonadati</taxon>
        <taxon>Pseudomonadota</taxon>
        <taxon>Alphaproteobacteria</taxon>
        <taxon>Hyphomicrobiales</taxon>
        <taxon>Vineibacter</taxon>
    </lineage>
</organism>
<dbReference type="OrthoDB" id="9812899at2"/>
<evidence type="ECO:0000256" key="2">
    <source>
        <dbReference type="ARBA" id="ARBA00009853"/>
    </source>
</evidence>
<feature type="transmembrane region" description="Helical" evidence="6">
    <location>
        <begin position="270"/>
        <end position="288"/>
    </location>
</feature>
<gene>
    <name evidence="8" type="ORF">FHP25_23655</name>
</gene>
<feature type="domain" description="EamA" evidence="7">
    <location>
        <begin position="157"/>
        <end position="287"/>
    </location>
</feature>
<dbReference type="InterPro" id="IPR037185">
    <property type="entry name" value="EmrE-like"/>
</dbReference>
<dbReference type="PANTHER" id="PTHR22911">
    <property type="entry name" value="ACYL-MALONYL CONDENSING ENZYME-RELATED"/>
    <property type="match status" value="1"/>
</dbReference>
<comment type="similarity">
    <text evidence="2">Belongs to the drug/metabolite transporter (DMT) superfamily. 10 TMS drug/metabolite exporter (DME) (TC 2.A.7.3) family.</text>
</comment>
<comment type="caution">
    <text evidence="8">The sequence shown here is derived from an EMBL/GenBank/DDBJ whole genome shotgun (WGS) entry which is preliminary data.</text>
</comment>
<keyword evidence="9" id="KW-1185">Reference proteome</keyword>
<evidence type="ECO:0000256" key="3">
    <source>
        <dbReference type="ARBA" id="ARBA00022692"/>
    </source>
</evidence>
<feature type="domain" description="EamA" evidence="7">
    <location>
        <begin position="16"/>
        <end position="148"/>
    </location>
</feature>
<dbReference type="Pfam" id="PF00892">
    <property type="entry name" value="EamA"/>
    <property type="match status" value="2"/>
</dbReference>
<proteinExistence type="inferred from homology"/>
<dbReference type="EMBL" id="VDUZ01000030">
    <property type="protein sequence ID" value="TXL72773.1"/>
    <property type="molecule type" value="Genomic_DNA"/>
</dbReference>
<name>A0A5C8PHI9_9HYPH</name>
<reference evidence="8 9" key="1">
    <citation type="submission" date="2019-06" db="EMBL/GenBank/DDBJ databases">
        <title>New taxonomy in bacterial strain CC-CFT640, isolated from vineyard.</title>
        <authorList>
            <person name="Lin S.-Y."/>
            <person name="Tsai C.-F."/>
            <person name="Young C.-C."/>
        </authorList>
    </citation>
    <scope>NUCLEOTIDE SEQUENCE [LARGE SCALE GENOMIC DNA]</scope>
    <source>
        <strain evidence="8 9">CC-CFT640</strain>
    </source>
</reference>
<accession>A0A5C8PHI9</accession>
<evidence type="ECO:0000256" key="6">
    <source>
        <dbReference type="SAM" id="Phobius"/>
    </source>
</evidence>
<dbReference type="InterPro" id="IPR000620">
    <property type="entry name" value="EamA_dom"/>
</dbReference>